<dbReference type="Proteomes" id="UP000636709">
    <property type="component" value="Unassembled WGS sequence"/>
</dbReference>
<comment type="caution">
    <text evidence="12">The sequence shown here is derived from an EMBL/GenBank/DDBJ whole genome shotgun (WGS) entry which is preliminary data.</text>
</comment>
<dbReference type="OrthoDB" id="1938138at2759"/>
<dbReference type="PROSITE" id="PS00587">
    <property type="entry name" value="GLYCOSYL_HYDROL_F17"/>
    <property type="match status" value="1"/>
</dbReference>
<dbReference type="GO" id="GO:0006952">
    <property type="term" value="P:defense response"/>
    <property type="evidence" value="ECO:0007669"/>
    <property type="project" value="UniProtKB-KW"/>
</dbReference>
<keyword evidence="8 10" id="KW-0326">Glycosidase</keyword>
<dbReference type="FunFam" id="3.20.20.80:FF:000002">
    <property type="entry name" value="Glucan endo-1,3-beta-glucosidase 3"/>
    <property type="match status" value="1"/>
</dbReference>
<dbReference type="InterPro" id="IPR012946">
    <property type="entry name" value="X8"/>
</dbReference>
<keyword evidence="5 10" id="KW-0378">Hydrolase</keyword>
<proteinExistence type="inferred from homology"/>
<dbReference type="EC" id="3.2.1.39" evidence="3"/>
<dbReference type="SMART" id="SM00768">
    <property type="entry name" value="X8"/>
    <property type="match status" value="1"/>
</dbReference>
<evidence type="ECO:0000256" key="2">
    <source>
        <dbReference type="ARBA" id="ARBA00008773"/>
    </source>
</evidence>
<evidence type="ECO:0000256" key="4">
    <source>
        <dbReference type="ARBA" id="ARBA00022729"/>
    </source>
</evidence>
<evidence type="ECO:0000256" key="8">
    <source>
        <dbReference type="ARBA" id="ARBA00023295"/>
    </source>
</evidence>
<dbReference type="Gene3D" id="1.20.58.1040">
    <property type="match status" value="1"/>
</dbReference>
<dbReference type="SUPFAM" id="SSF51445">
    <property type="entry name" value="(Trans)glycosidases"/>
    <property type="match status" value="1"/>
</dbReference>
<feature type="domain" description="X8" evidence="11">
    <location>
        <begin position="421"/>
        <end position="517"/>
    </location>
</feature>
<evidence type="ECO:0000256" key="1">
    <source>
        <dbReference type="ARBA" id="ARBA00000382"/>
    </source>
</evidence>
<dbReference type="InterPro" id="IPR044965">
    <property type="entry name" value="Glyco_hydro_17_plant"/>
</dbReference>
<evidence type="ECO:0000256" key="10">
    <source>
        <dbReference type="RuleBase" id="RU004336"/>
    </source>
</evidence>
<evidence type="ECO:0000313" key="13">
    <source>
        <dbReference type="Proteomes" id="UP000636709"/>
    </source>
</evidence>
<dbReference type="Gene3D" id="3.20.20.80">
    <property type="entry name" value="Glycosidases"/>
    <property type="match status" value="1"/>
</dbReference>
<evidence type="ECO:0000256" key="7">
    <source>
        <dbReference type="ARBA" id="ARBA00023157"/>
    </source>
</evidence>
<dbReference type="GO" id="GO:0005975">
    <property type="term" value="P:carbohydrate metabolic process"/>
    <property type="evidence" value="ECO:0007669"/>
    <property type="project" value="InterPro"/>
</dbReference>
<keyword evidence="6" id="KW-0611">Plant defense</keyword>
<name>A0A835FQV2_9POAL</name>
<sequence>MALGRLTWWPCHRCSAQLPPSLKIASHPLGISKVKYRSTTGVVVAKMTLSTALVQILLPMLLWVVSAINGTDGGGIGVNYGTRGTTLPPPGDVARFLARETLVDRVRLLDADPAVLQAFAGTGLAVDVTVPNAVVPRLVNMSFARRWVRENVAPYARATNISRVLVGNEVTTEANRTLLLAIVPAMRNLHTALVAMSLHGRIKVSTTHSLGVLTTTEHPSSGRFRDGYDTAILRPLLHFLRATGAPFMVNAYPFYGLTNDTLDFALFRVSDAGVVDKGSGLVYTNMLDAQLDAVHSAIRRMGFGDVDIAVSETGWPSAGEDWEVGVGADHAREYNTNAIRHLGSGVGTPLMPNRTFEVSIFSLFDENLKPGPVSERNFGLFHGDMTPVYDAGIFADPAAIVEQPVSAKATPAPAGQLGARQWCVATPGADEMMLQENIDFACGQEGIDCAAIRPGGVCYEPDTVQGHAAYAMNLYFQSNGRHTIDCDFGQTGLVTTADPSKILVLKLFLHSTQACQMKISM</sequence>
<keyword evidence="7" id="KW-1015">Disulfide bond</keyword>
<protein>
    <recommendedName>
        <fullName evidence="3">glucan endo-1,3-beta-D-glucosidase</fullName>
        <ecNumber evidence="3">3.2.1.39</ecNumber>
    </recommendedName>
</protein>
<dbReference type="PANTHER" id="PTHR32227">
    <property type="entry name" value="GLUCAN ENDO-1,3-BETA-GLUCOSIDASE BG1-RELATED-RELATED"/>
    <property type="match status" value="1"/>
</dbReference>
<organism evidence="12 13">
    <name type="scientific">Digitaria exilis</name>
    <dbReference type="NCBI Taxonomy" id="1010633"/>
    <lineage>
        <taxon>Eukaryota</taxon>
        <taxon>Viridiplantae</taxon>
        <taxon>Streptophyta</taxon>
        <taxon>Embryophyta</taxon>
        <taxon>Tracheophyta</taxon>
        <taxon>Spermatophyta</taxon>
        <taxon>Magnoliopsida</taxon>
        <taxon>Liliopsida</taxon>
        <taxon>Poales</taxon>
        <taxon>Poaceae</taxon>
        <taxon>PACMAD clade</taxon>
        <taxon>Panicoideae</taxon>
        <taxon>Panicodae</taxon>
        <taxon>Paniceae</taxon>
        <taxon>Anthephorinae</taxon>
        <taxon>Digitaria</taxon>
    </lineage>
</organism>
<dbReference type="Pfam" id="PF00332">
    <property type="entry name" value="Glyco_hydro_17"/>
    <property type="match status" value="1"/>
</dbReference>
<gene>
    <name evidence="12" type="ORF">HU200_006818</name>
</gene>
<dbReference type="FunFam" id="1.20.58.1040:FF:000003">
    <property type="entry name" value="glucan endo-1,3-beta-glucosidase 7"/>
    <property type="match status" value="1"/>
</dbReference>
<dbReference type="EMBL" id="JACEFO010000450">
    <property type="protein sequence ID" value="KAF8769304.1"/>
    <property type="molecule type" value="Genomic_DNA"/>
</dbReference>
<evidence type="ECO:0000259" key="11">
    <source>
        <dbReference type="SMART" id="SM00768"/>
    </source>
</evidence>
<evidence type="ECO:0000256" key="3">
    <source>
        <dbReference type="ARBA" id="ARBA00012780"/>
    </source>
</evidence>
<dbReference type="GO" id="GO:0042973">
    <property type="term" value="F:glucan endo-1,3-beta-D-glucosidase activity"/>
    <property type="evidence" value="ECO:0007669"/>
    <property type="project" value="UniProtKB-EC"/>
</dbReference>
<dbReference type="AlphaFoldDB" id="A0A835FQV2"/>
<comment type="catalytic activity">
    <reaction evidence="1">
        <text>Hydrolysis of (1-&gt;3)-beta-D-glucosidic linkages in (1-&gt;3)-beta-D-glucans.</text>
        <dbReference type="EC" id="3.2.1.39"/>
    </reaction>
</comment>
<dbReference type="InterPro" id="IPR000490">
    <property type="entry name" value="Glyco_hydro_17"/>
</dbReference>
<reference evidence="12" key="1">
    <citation type="submission" date="2020-07" db="EMBL/GenBank/DDBJ databases">
        <title>Genome sequence and genetic diversity analysis of an under-domesticated orphan crop, white fonio (Digitaria exilis).</title>
        <authorList>
            <person name="Bennetzen J.L."/>
            <person name="Chen S."/>
            <person name="Ma X."/>
            <person name="Wang X."/>
            <person name="Yssel A.E.J."/>
            <person name="Chaluvadi S.R."/>
            <person name="Johnson M."/>
            <person name="Gangashetty P."/>
            <person name="Hamidou F."/>
            <person name="Sanogo M.D."/>
            <person name="Zwaenepoel A."/>
            <person name="Wallace J."/>
            <person name="Van De Peer Y."/>
            <person name="Van Deynze A."/>
        </authorList>
    </citation>
    <scope>NUCLEOTIDE SEQUENCE</scope>
    <source>
        <tissue evidence="12">Leaves</tissue>
    </source>
</reference>
<evidence type="ECO:0000256" key="9">
    <source>
        <dbReference type="RuleBase" id="RU004335"/>
    </source>
</evidence>
<evidence type="ECO:0000256" key="6">
    <source>
        <dbReference type="ARBA" id="ARBA00022821"/>
    </source>
</evidence>
<accession>A0A835FQV2</accession>
<evidence type="ECO:0000313" key="12">
    <source>
        <dbReference type="EMBL" id="KAF8769304.1"/>
    </source>
</evidence>
<dbReference type="Pfam" id="PF07983">
    <property type="entry name" value="X8"/>
    <property type="match status" value="1"/>
</dbReference>
<evidence type="ECO:0000256" key="5">
    <source>
        <dbReference type="ARBA" id="ARBA00022801"/>
    </source>
</evidence>
<comment type="similarity">
    <text evidence="2 9">Belongs to the glycosyl hydrolase 17 family.</text>
</comment>
<keyword evidence="13" id="KW-1185">Reference proteome</keyword>
<dbReference type="InterPro" id="IPR017853">
    <property type="entry name" value="GH"/>
</dbReference>
<keyword evidence="4" id="KW-0732">Signal</keyword>